<dbReference type="OrthoDB" id="4497412at2759"/>
<keyword evidence="2" id="KW-0812">Transmembrane</keyword>
<sequence>MSSSSIVFHQGLRCTKVPRKSKAIATPSTFSPESATSLPSAATSTSLSDPASTQVPAALNGTPTSSTSSTSISASALPVVATSDTTTTTVISTGSITGFVSSHTSTQTTSTWSSGLETPTIHTGSPTGLLTPTLTSAGINPLQTNADRHTSGPGDNDASQASLRTLLGSVFGGMVFIALVFLAFVLFYCRRRRKSRTSWAFSPAEKLLRSGRDSLNSPTSPHSGRHSNTSLYSDGSSIRSLYHYLAAQQPLMSSPITDHHARHSNPFSDTAALQRSSLSSIDGHSPGLLIDTSDPPPMQQAVLPRRAFSADWGTARPGITAPEFPLDAADQGSIHSSERSLGSTVILPGRSSMGSSLQRFSYQMSLGELGAQAGAAGAGAPSEPVTRVSTRSDPFDLEVPAKAMHRRSSGALPGGILPQV</sequence>
<dbReference type="OMA" id="LEACEPM"/>
<feature type="transmembrane region" description="Helical" evidence="2">
    <location>
        <begin position="166"/>
        <end position="189"/>
    </location>
</feature>
<feature type="compositionally biased region" description="Low complexity" evidence="1">
    <location>
        <begin position="62"/>
        <end position="71"/>
    </location>
</feature>
<evidence type="ECO:0000256" key="1">
    <source>
        <dbReference type="SAM" id="MobiDB-lite"/>
    </source>
</evidence>
<dbReference type="HOGENOM" id="CLU_647184_0_0_1"/>
<dbReference type="Proteomes" id="UP000007963">
    <property type="component" value="Unassembled WGS sequence"/>
</dbReference>
<feature type="region of interest" description="Disordered" evidence="1">
    <location>
        <begin position="210"/>
        <end position="231"/>
    </location>
</feature>
<feature type="compositionally biased region" description="Low complexity" evidence="1">
    <location>
        <begin position="31"/>
        <end position="53"/>
    </location>
</feature>
<accession>Q0C9J6</accession>
<dbReference type="AlphaFoldDB" id="Q0C9J6"/>
<dbReference type="EMBL" id="CH476608">
    <property type="protein sequence ID" value="EAU29829.1"/>
    <property type="molecule type" value="Genomic_DNA"/>
</dbReference>
<feature type="region of interest" description="Disordered" evidence="1">
    <location>
        <begin position="19"/>
        <end position="71"/>
    </location>
</feature>
<dbReference type="STRING" id="341663.Q0C9J6"/>
<feature type="compositionally biased region" description="Polar residues" evidence="1">
    <location>
        <begin position="213"/>
        <end position="231"/>
    </location>
</feature>
<keyword evidence="2" id="KW-1133">Transmembrane helix</keyword>
<proteinExistence type="predicted"/>
<dbReference type="VEuPathDB" id="FungiDB:ATEG_09638"/>
<name>Q0C9J6_ASPTN</name>
<evidence type="ECO:0000313" key="4">
    <source>
        <dbReference type="Proteomes" id="UP000007963"/>
    </source>
</evidence>
<evidence type="ECO:0000256" key="2">
    <source>
        <dbReference type="SAM" id="Phobius"/>
    </source>
</evidence>
<organism evidence="3 4">
    <name type="scientific">Aspergillus terreus (strain NIH 2624 / FGSC A1156)</name>
    <dbReference type="NCBI Taxonomy" id="341663"/>
    <lineage>
        <taxon>Eukaryota</taxon>
        <taxon>Fungi</taxon>
        <taxon>Dikarya</taxon>
        <taxon>Ascomycota</taxon>
        <taxon>Pezizomycotina</taxon>
        <taxon>Eurotiomycetes</taxon>
        <taxon>Eurotiomycetidae</taxon>
        <taxon>Eurotiales</taxon>
        <taxon>Aspergillaceae</taxon>
        <taxon>Aspergillus</taxon>
        <taxon>Aspergillus subgen. Circumdati</taxon>
    </lineage>
</organism>
<protein>
    <submittedName>
        <fullName evidence="3">Uncharacterized protein</fullName>
    </submittedName>
</protein>
<evidence type="ECO:0000313" key="3">
    <source>
        <dbReference type="EMBL" id="EAU29829.1"/>
    </source>
</evidence>
<dbReference type="GeneID" id="4354110"/>
<feature type="region of interest" description="Disordered" evidence="1">
    <location>
        <begin position="108"/>
        <end position="127"/>
    </location>
</feature>
<keyword evidence="2" id="KW-0472">Membrane</keyword>
<gene>
    <name evidence="3" type="ORF">ATEG_09638</name>
</gene>
<dbReference type="RefSeq" id="XP_001218260.1">
    <property type="nucleotide sequence ID" value="XM_001218259.1"/>
</dbReference>
<reference evidence="4" key="1">
    <citation type="submission" date="2005-09" db="EMBL/GenBank/DDBJ databases">
        <title>Annotation of the Aspergillus terreus NIH2624 genome.</title>
        <authorList>
            <person name="Birren B.W."/>
            <person name="Lander E.S."/>
            <person name="Galagan J.E."/>
            <person name="Nusbaum C."/>
            <person name="Devon K."/>
            <person name="Henn M."/>
            <person name="Ma L.-J."/>
            <person name="Jaffe D.B."/>
            <person name="Butler J."/>
            <person name="Alvarez P."/>
            <person name="Gnerre S."/>
            <person name="Grabherr M."/>
            <person name="Kleber M."/>
            <person name="Mauceli E.W."/>
            <person name="Brockman W."/>
            <person name="Rounsley S."/>
            <person name="Young S.K."/>
            <person name="LaButti K."/>
            <person name="Pushparaj V."/>
            <person name="DeCaprio D."/>
            <person name="Crawford M."/>
            <person name="Koehrsen M."/>
            <person name="Engels R."/>
            <person name="Montgomery P."/>
            <person name="Pearson M."/>
            <person name="Howarth C."/>
            <person name="Larson L."/>
            <person name="Luoma S."/>
            <person name="White J."/>
            <person name="Alvarado L."/>
            <person name="Kodira C.D."/>
            <person name="Zeng Q."/>
            <person name="Oleary S."/>
            <person name="Yandava C."/>
            <person name="Denning D.W."/>
            <person name="Nierman W.C."/>
            <person name="Milne T."/>
            <person name="Madden K."/>
        </authorList>
    </citation>
    <scope>NUCLEOTIDE SEQUENCE [LARGE SCALE GENOMIC DNA]</scope>
    <source>
        <strain evidence="4">NIH 2624 / FGSC A1156</strain>
    </source>
</reference>